<feature type="domain" description="ACT" evidence="10">
    <location>
        <begin position="298"/>
        <end position="370"/>
    </location>
</feature>
<evidence type="ECO:0000256" key="7">
    <source>
        <dbReference type="ARBA" id="ARBA00023141"/>
    </source>
</evidence>
<dbReference type="GO" id="GO:0008977">
    <property type="term" value="F:prephenate dehydrogenase (NAD+) activity"/>
    <property type="evidence" value="ECO:0007669"/>
    <property type="project" value="UniProtKB-EC"/>
</dbReference>
<dbReference type="PANTHER" id="PTHR21363:SF0">
    <property type="entry name" value="PREPHENATE DEHYDROGENASE [NADP(+)]"/>
    <property type="match status" value="1"/>
</dbReference>
<dbReference type="GO" id="GO:0004665">
    <property type="term" value="F:prephenate dehydrogenase (NADP+) activity"/>
    <property type="evidence" value="ECO:0007669"/>
    <property type="project" value="InterPro"/>
</dbReference>
<proteinExistence type="predicted"/>
<dbReference type="GO" id="GO:0070403">
    <property type="term" value="F:NAD+ binding"/>
    <property type="evidence" value="ECO:0007669"/>
    <property type="project" value="InterPro"/>
</dbReference>
<dbReference type="SUPFAM" id="SSF55021">
    <property type="entry name" value="ACT-like"/>
    <property type="match status" value="1"/>
</dbReference>
<keyword evidence="5" id="KW-0560">Oxidoreductase</keyword>
<comment type="catalytic activity">
    <reaction evidence="8">
        <text>prephenate + NAD(+) = 3-(4-hydroxyphenyl)pyruvate + CO2 + NADH</text>
        <dbReference type="Rhea" id="RHEA:13869"/>
        <dbReference type="ChEBI" id="CHEBI:16526"/>
        <dbReference type="ChEBI" id="CHEBI:29934"/>
        <dbReference type="ChEBI" id="CHEBI:36242"/>
        <dbReference type="ChEBI" id="CHEBI:57540"/>
        <dbReference type="ChEBI" id="CHEBI:57945"/>
        <dbReference type="EC" id="1.3.1.12"/>
    </reaction>
</comment>
<dbReference type="AlphaFoldDB" id="A0AAW3ZRC8"/>
<evidence type="ECO:0000256" key="6">
    <source>
        <dbReference type="ARBA" id="ARBA00023027"/>
    </source>
</evidence>
<sequence length="370" mass="40371">MNQPHQNPIVGVIGSAGGYGRWLCQFFAERMGLQVIGHDPSDSSSVAPEALAARADVLLFSVPISVTQQAIEHFAQLNPARAEQQLWLDITSVKQMPVEAMLRSPAEVVGLHPMAAPPKTPTLSGRPLVVCEGRLQQWRPWLDAFLTASEAACVHCTPEEHDQRMAAIQNVVHGLHLAQFLSLARSSGSLSSPADYLPFRTTGFEADLATTARMLQADHRLYTDILLHNPNALTALQGVQATLSEIIDALARRDRQALLAGPFAEVSAWFGETMRGEGHRTFERIGYLLADLAVEPHVFIHLERDQPGSLRQLLEAFESAAINIDSLHSSRSAQGEVHFRIGVARDTSAAALRTVVQQIERSGLGRQVNG</sequence>
<dbReference type="InterPro" id="IPR046825">
    <property type="entry name" value="PDH_C"/>
</dbReference>
<feature type="domain" description="Prephenate/arogenate dehydrogenase" evidence="9">
    <location>
        <begin position="8"/>
        <end position="280"/>
    </location>
</feature>
<dbReference type="CDD" id="cd02116">
    <property type="entry name" value="ACT"/>
    <property type="match status" value="1"/>
</dbReference>
<evidence type="ECO:0000256" key="2">
    <source>
        <dbReference type="ARBA" id="ARBA00012068"/>
    </source>
</evidence>
<evidence type="ECO:0000256" key="4">
    <source>
        <dbReference type="ARBA" id="ARBA00022498"/>
    </source>
</evidence>
<comment type="pathway">
    <text evidence="1">Amino-acid biosynthesis; L-tyrosine biosynthesis; (4-hydroxyphenyl)pyruvate from prephenate (NAD(+) route): step 1/1.</text>
</comment>
<dbReference type="RefSeq" id="WP_192030529.1">
    <property type="nucleotide sequence ID" value="NZ_JACYTR010000040.1"/>
</dbReference>
<keyword evidence="4" id="KW-0827">Tyrosine biosynthesis</keyword>
<keyword evidence="12" id="KW-1185">Reference proteome</keyword>
<accession>A0AAW3ZRC8</accession>
<dbReference type="Pfam" id="PF20463">
    <property type="entry name" value="PDH_C"/>
    <property type="match status" value="1"/>
</dbReference>
<dbReference type="PROSITE" id="PS51176">
    <property type="entry name" value="PDH_ADH"/>
    <property type="match status" value="1"/>
</dbReference>
<dbReference type="InterPro" id="IPR050812">
    <property type="entry name" value="Preph/Arog_dehydrog"/>
</dbReference>
<comment type="caution">
    <text evidence="11">The sequence shown here is derived from an EMBL/GenBank/DDBJ whole genome shotgun (WGS) entry which is preliminary data.</text>
</comment>
<dbReference type="Gene3D" id="1.10.3660.10">
    <property type="entry name" value="6-phosphogluconate dehydrogenase C-terminal like domain"/>
    <property type="match status" value="1"/>
</dbReference>
<dbReference type="InterPro" id="IPR036291">
    <property type="entry name" value="NAD(P)-bd_dom_sf"/>
</dbReference>
<keyword evidence="7" id="KW-0057">Aromatic amino acid biosynthesis</keyword>
<dbReference type="EC" id="1.3.1.12" evidence="2"/>
<dbReference type="InterPro" id="IPR003099">
    <property type="entry name" value="Prephen_DH"/>
</dbReference>
<dbReference type="PROSITE" id="PS51671">
    <property type="entry name" value="ACT"/>
    <property type="match status" value="1"/>
</dbReference>
<dbReference type="SUPFAM" id="SSF48179">
    <property type="entry name" value="6-phosphogluconate dehydrogenase C-terminal domain-like"/>
    <property type="match status" value="1"/>
</dbReference>
<evidence type="ECO:0000256" key="5">
    <source>
        <dbReference type="ARBA" id="ARBA00023002"/>
    </source>
</evidence>
<evidence type="ECO:0000256" key="1">
    <source>
        <dbReference type="ARBA" id="ARBA00005067"/>
    </source>
</evidence>
<dbReference type="PANTHER" id="PTHR21363">
    <property type="entry name" value="PREPHENATE DEHYDROGENASE"/>
    <property type="match status" value="1"/>
</dbReference>
<dbReference type="InterPro" id="IPR002912">
    <property type="entry name" value="ACT_dom"/>
</dbReference>
<keyword evidence="6" id="KW-0520">NAD</keyword>
<dbReference type="InterPro" id="IPR008927">
    <property type="entry name" value="6-PGluconate_DH-like_C_sf"/>
</dbReference>
<dbReference type="Gene3D" id="3.40.50.720">
    <property type="entry name" value="NAD(P)-binding Rossmann-like Domain"/>
    <property type="match status" value="1"/>
</dbReference>
<dbReference type="InterPro" id="IPR045865">
    <property type="entry name" value="ACT-like_dom_sf"/>
</dbReference>
<evidence type="ECO:0000256" key="8">
    <source>
        <dbReference type="ARBA" id="ARBA00049260"/>
    </source>
</evidence>
<evidence type="ECO:0000313" key="12">
    <source>
        <dbReference type="Proteomes" id="UP000613768"/>
    </source>
</evidence>
<reference evidence="11 12" key="1">
    <citation type="submission" date="2020-09" db="EMBL/GenBank/DDBJ databases">
        <title>Pseudoxanthomonas sp. CAU 1598 isolated from sand of Yaerae Beach.</title>
        <authorList>
            <person name="Kim W."/>
        </authorList>
    </citation>
    <scope>NUCLEOTIDE SEQUENCE [LARGE SCALE GENOMIC DNA]</scope>
    <source>
        <strain evidence="11 12">CAU 1598</strain>
    </source>
</reference>
<evidence type="ECO:0000259" key="10">
    <source>
        <dbReference type="PROSITE" id="PS51671"/>
    </source>
</evidence>
<name>A0AAW3ZRC8_9GAMM</name>
<evidence type="ECO:0000259" key="9">
    <source>
        <dbReference type="PROSITE" id="PS51176"/>
    </source>
</evidence>
<dbReference type="SUPFAM" id="SSF51735">
    <property type="entry name" value="NAD(P)-binding Rossmann-fold domains"/>
    <property type="match status" value="1"/>
</dbReference>
<gene>
    <name evidence="11" type="ORF">IFO71_15300</name>
</gene>
<dbReference type="Proteomes" id="UP000613768">
    <property type="component" value="Unassembled WGS sequence"/>
</dbReference>
<dbReference type="Pfam" id="PF02153">
    <property type="entry name" value="PDH_N"/>
    <property type="match status" value="1"/>
</dbReference>
<keyword evidence="7" id="KW-0028">Amino-acid biosynthesis</keyword>
<protein>
    <recommendedName>
        <fullName evidence="3">Prephenate dehydrogenase</fullName>
        <ecNumber evidence="2">1.3.1.12</ecNumber>
    </recommendedName>
</protein>
<organism evidence="11 12">
    <name type="scientific">Pseudomarimonas arenosa</name>
    <dbReference type="NCBI Taxonomy" id="2774145"/>
    <lineage>
        <taxon>Bacteria</taxon>
        <taxon>Pseudomonadati</taxon>
        <taxon>Pseudomonadota</taxon>
        <taxon>Gammaproteobacteria</taxon>
        <taxon>Lysobacterales</taxon>
        <taxon>Lysobacteraceae</taxon>
        <taxon>Pseudomarimonas</taxon>
    </lineage>
</organism>
<dbReference type="GO" id="GO:0006571">
    <property type="term" value="P:tyrosine biosynthetic process"/>
    <property type="evidence" value="ECO:0007669"/>
    <property type="project" value="UniProtKB-KW"/>
</dbReference>
<evidence type="ECO:0000313" key="11">
    <source>
        <dbReference type="EMBL" id="MBD8527107.1"/>
    </source>
</evidence>
<dbReference type="InterPro" id="IPR046826">
    <property type="entry name" value="PDH_N"/>
</dbReference>
<dbReference type="EMBL" id="JACYTR010000040">
    <property type="protein sequence ID" value="MBD8527107.1"/>
    <property type="molecule type" value="Genomic_DNA"/>
</dbReference>
<evidence type="ECO:0000256" key="3">
    <source>
        <dbReference type="ARBA" id="ARBA00016891"/>
    </source>
</evidence>